<accession>A0A0P9EMF8</accession>
<proteinExistence type="predicted"/>
<dbReference type="OMA" id="RQHADCA"/>
<keyword evidence="3" id="KW-1185">Reference proteome</keyword>
<evidence type="ECO:0000313" key="3">
    <source>
        <dbReference type="Proteomes" id="UP000053890"/>
    </source>
</evidence>
<organism evidence="2 3">
    <name type="scientific">Rhodotorula graminis (strain WP1)</name>
    <dbReference type="NCBI Taxonomy" id="578459"/>
    <lineage>
        <taxon>Eukaryota</taxon>
        <taxon>Fungi</taxon>
        <taxon>Dikarya</taxon>
        <taxon>Basidiomycota</taxon>
        <taxon>Pucciniomycotina</taxon>
        <taxon>Microbotryomycetes</taxon>
        <taxon>Sporidiobolales</taxon>
        <taxon>Sporidiobolaceae</taxon>
        <taxon>Rhodotorula</taxon>
    </lineage>
</organism>
<dbReference type="Proteomes" id="UP000053890">
    <property type="component" value="Unassembled WGS sequence"/>
</dbReference>
<feature type="region of interest" description="Disordered" evidence="1">
    <location>
        <begin position="477"/>
        <end position="502"/>
    </location>
</feature>
<evidence type="ECO:0000313" key="2">
    <source>
        <dbReference type="EMBL" id="KPV72967.1"/>
    </source>
</evidence>
<dbReference type="EMBL" id="KQ474084">
    <property type="protein sequence ID" value="KPV72967.1"/>
    <property type="molecule type" value="Genomic_DNA"/>
</dbReference>
<feature type="compositionally biased region" description="Low complexity" evidence="1">
    <location>
        <begin position="1"/>
        <end position="40"/>
    </location>
</feature>
<sequence>MTTPASTAPATEPTDSPDTGPAPRQLAQADLAPQLPLARANLARREGHGRDDIDNDDDPALVEGIDPFAPIELSSSLPSTASSPPTLASLFDSTFAALDASTASLLSSSLPASLAARFSDGGVPGTALSAASQRTALQAALDCAASEGQWVHDPRGDRLVDEARGLVVHKQDPRYNACDKRFYKGRAPASRSGDDAAGAEWDVRPSLKWRWEPSPLCPALPRPPSTSSSSSSRTRFCTLLAHKSILLVGDSTQYSLHDLVLDHAATAPQSCYGDLYCKEHLLCADVLAAARQGRDADVETAERDERVFGDVPLPPGMTSARHLERRAAAGAHGSSAKSRYSSAATGTLLRYRRSDGLRPSTQHTAPTYRHPATGVREVNQPWLADARRSDVVVVTKPPLPLPLRAADAAFWADLDAAAARGRVARAEKLVELAAEWTRETWVPELVDALRAVRSPPSSGAQLVVYRSGWRQHADCAAPLSSEGAGGAEGDGLPPRGAPPGLEALLGAPSEGSFSVDGDAQDDEPDVPLHIAWHNAQLVLQNAVTRATVVPAFGAVYLDLETPLSIWRSGMVGSSAAPSASQALVFQGAPQGPGAGLRTPASGDCTRYCLPSPGLALETHFLGALASVFEAGWAGEESEFEHEWVGEGFVGIKEREQL</sequence>
<evidence type="ECO:0000256" key="1">
    <source>
        <dbReference type="SAM" id="MobiDB-lite"/>
    </source>
</evidence>
<name>A0A0P9EMF8_RHOGW</name>
<gene>
    <name evidence="2" type="ORF">RHOBADRAFT_55216</name>
</gene>
<dbReference type="RefSeq" id="XP_018269016.1">
    <property type="nucleotide sequence ID" value="XM_018417730.1"/>
</dbReference>
<protein>
    <submittedName>
        <fullName evidence="2">Uncharacterized protein</fullName>
    </submittedName>
</protein>
<dbReference type="AlphaFoldDB" id="A0A0P9EMF8"/>
<feature type="compositionally biased region" description="Basic and acidic residues" evidence="1">
    <location>
        <begin position="43"/>
        <end position="52"/>
    </location>
</feature>
<feature type="region of interest" description="Disordered" evidence="1">
    <location>
        <begin position="1"/>
        <end position="63"/>
    </location>
</feature>
<dbReference type="GeneID" id="28978178"/>
<dbReference type="OrthoDB" id="630188at2759"/>
<reference evidence="2 3" key="1">
    <citation type="journal article" date="2015" name="Front. Microbiol.">
        <title>Genome sequence of the plant growth promoting endophytic yeast Rhodotorula graminis WP1.</title>
        <authorList>
            <person name="Firrincieli A."/>
            <person name="Otillar R."/>
            <person name="Salamov A."/>
            <person name="Schmutz J."/>
            <person name="Khan Z."/>
            <person name="Redman R.S."/>
            <person name="Fleck N.D."/>
            <person name="Lindquist E."/>
            <person name="Grigoriev I.V."/>
            <person name="Doty S.L."/>
        </authorList>
    </citation>
    <scope>NUCLEOTIDE SEQUENCE [LARGE SCALE GENOMIC DNA]</scope>
    <source>
        <strain evidence="2 3">WP1</strain>
    </source>
</reference>